<dbReference type="Pfam" id="PF22936">
    <property type="entry name" value="Pol_BBD"/>
    <property type="match status" value="1"/>
</dbReference>
<organism evidence="2 3">
    <name type="scientific">Eufriesea mexicana</name>
    <dbReference type="NCBI Taxonomy" id="516756"/>
    <lineage>
        <taxon>Eukaryota</taxon>
        <taxon>Metazoa</taxon>
        <taxon>Ecdysozoa</taxon>
        <taxon>Arthropoda</taxon>
        <taxon>Hexapoda</taxon>
        <taxon>Insecta</taxon>
        <taxon>Pterygota</taxon>
        <taxon>Neoptera</taxon>
        <taxon>Endopterygota</taxon>
        <taxon>Hymenoptera</taxon>
        <taxon>Apocrita</taxon>
        <taxon>Aculeata</taxon>
        <taxon>Apoidea</taxon>
        <taxon>Anthophila</taxon>
        <taxon>Apidae</taxon>
        <taxon>Eufriesea</taxon>
    </lineage>
</organism>
<sequence length="70" mass="7926">MPIDTNFFKYINTNDTNSVTIGNGKEIKVEDIGSGSLKCINMFNKERYINVEDVLYVPELHAQGICTKLK</sequence>
<protein>
    <recommendedName>
        <fullName evidence="1">Retrovirus-related Pol polyprotein from transposon TNT 1-94-like beta-barrel domain-containing protein</fullName>
    </recommendedName>
</protein>
<accession>A0A310SH03</accession>
<reference evidence="2 3" key="1">
    <citation type="submission" date="2015-07" db="EMBL/GenBank/DDBJ databases">
        <title>The genome of Eufriesea mexicana.</title>
        <authorList>
            <person name="Pan H."/>
            <person name="Kapheim K."/>
        </authorList>
    </citation>
    <scope>NUCLEOTIDE SEQUENCE [LARGE SCALE GENOMIC DNA]</scope>
    <source>
        <strain evidence="2">0111107269</strain>
        <tissue evidence="2">Whole body</tissue>
    </source>
</reference>
<name>A0A310SH03_9HYME</name>
<dbReference type="InterPro" id="IPR054722">
    <property type="entry name" value="PolX-like_BBD"/>
</dbReference>
<feature type="domain" description="Retrovirus-related Pol polyprotein from transposon TNT 1-94-like beta-barrel" evidence="1">
    <location>
        <begin position="4"/>
        <end position="63"/>
    </location>
</feature>
<proteinExistence type="predicted"/>
<dbReference type="EMBL" id="KQ769687">
    <property type="protein sequence ID" value="OAD52850.1"/>
    <property type="molecule type" value="Genomic_DNA"/>
</dbReference>
<keyword evidence="3" id="KW-1185">Reference proteome</keyword>
<evidence type="ECO:0000313" key="2">
    <source>
        <dbReference type="EMBL" id="OAD52850.1"/>
    </source>
</evidence>
<gene>
    <name evidence="2" type="ORF">WN48_00150</name>
</gene>
<evidence type="ECO:0000259" key="1">
    <source>
        <dbReference type="Pfam" id="PF22936"/>
    </source>
</evidence>
<dbReference type="AlphaFoldDB" id="A0A310SH03"/>
<dbReference type="Proteomes" id="UP000250275">
    <property type="component" value="Unassembled WGS sequence"/>
</dbReference>
<evidence type="ECO:0000313" key="3">
    <source>
        <dbReference type="Proteomes" id="UP000250275"/>
    </source>
</evidence>